<dbReference type="Proteomes" id="UP000016088">
    <property type="component" value="Unassembled WGS sequence"/>
</dbReference>
<dbReference type="GO" id="GO:0046856">
    <property type="term" value="P:phosphatidylinositol dephosphorylation"/>
    <property type="evidence" value="ECO:0007669"/>
    <property type="project" value="TreeGrafter"/>
</dbReference>
<keyword evidence="1" id="KW-0812">Transmembrane</keyword>
<dbReference type="GeneID" id="25033603"/>
<dbReference type="PROSITE" id="PS50275">
    <property type="entry name" value="SAC"/>
    <property type="match status" value="1"/>
</dbReference>
<organism evidence="3 4">
    <name type="scientific">Schizosaccharomyces octosporus (strain yFS286)</name>
    <name type="common">Fission yeast</name>
    <name type="synonym">Octosporomyces octosporus</name>
    <dbReference type="NCBI Taxonomy" id="483514"/>
    <lineage>
        <taxon>Eukaryota</taxon>
        <taxon>Fungi</taxon>
        <taxon>Dikarya</taxon>
        <taxon>Ascomycota</taxon>
        <taxon>Taphrinomycotina</taxon>
        <taxon>Schizosaccharomycetes</taxon>
        <taxon>Schizosaccharomycetales</taxon>
        <taxon>Schizosaccharomycetaceae</taxon>
        <taxon>Schizosaccharomyces</taxon>
    </lineage>
</organism>
<dbReference type="PANTHER" id="PTHR45662:SF2">
    <property type="entry name" value="PHOSPHATIDYLINOSITOL-3-PHOSPHATASE SAC1"/>
    <property type="match status" value="1"/>
</dbReference>
<dbReference type="GO" id="GO:0043812">
    <property type="term" value="F:phosphatidylinositol-4-phosphate phosphatase activity"/>
    <property type="evidence" value="ECO:0007669"/>
    <property type="project" value="TreeGrafter"/>
</dbReference>
<dbReference type="eggNOG" id="KOG1889">
    <property type="taxonomic scope" value="Eukaryota"/>
</dbReference>
<dbReference type="PANTHER" id="PTHR45662">
    <property type="entry name" value="PHOSPHATIDYLINOSITIDE PHOSPHATASE SAC1"/>
    <property type="match status" value="1"/>
</dbReference>
<evidence type="ECO:0000313" key="3">
    <source>
        <dbReference type="EMBL" id="EPX70565.1"/>
    </source>
</evidence>
<dbReference type="RefSeq" id="XP_013020687.1">
    <property type="nucleotide sequence ID" value="XM_013165233.1"/>
</dbReference>
<feature type="transmembrane region" description="Helical" evidence="1">
    <location>
        <begin position="490"/>
        <end position="509"/>
    </location>
</feature>
<dbReference type="OMA" id="ERYYLYL"/>
<gene>
    <name evidence="3" type="ORF">SOCG_04641</name>
</gene>
<evidence type="ECO:0000313" key="4">
    <source>
        <dbReference type="Proteomes" id="UP000016088"/>
    </source>
</evidence>
<dbReference type="OrthoDB" id="405996at2759"/>
<accession>S9QW73</accession>
<name>S9QW73_SCHOY</name>
<dbReference type="AlphaFoldDB" id="S9QW73"/>
<dbReference type="EMBL" id="KE503208">
    <property type="protein sequence ID" value="EPX70565.1"/>
    <property type="molecule type" value="Genomic_DNA"/>
</dbReference>
<sequence length="557" mass="64251">MNQDVRFLPEAVYISSLKKRRSLRIDRSNGSLHLTELEELFDISPQFSNVQLYGIIRLKLFKYMILVTKCEHNSTFLGNNIFRAKNFVIIPITRVNSAPIEPEMVQDEEERYYLYLLKRHLYHGQILFSPSMDLTNSLQRSHKVSSGSNKRFTANFRFFWNKYTNEELLSLAIDNDQFLEYIQPMIQGNISSTSLFVKTHHVQLYIITRHATDHSGTRYFSRGVDENGKVANFNETEQVLLVDSSLVPEESILLSYTQIRGSIPMFWAEINDLRYLPRLVVQPTTYSEAAFERHFEDLASDYQNEIIVVKGSFYSEYGSRVVSEQQNLIRTNCMDCLDRTNVVQAETALFILNLQLQKVGILANSETIENFGDFVHGFRNVWANTGDYISNLYTCTPALKGDVTRSGKRTIKGMYEDLINCLKRYVYNNFCDGALQDSFDLGLGVFRPISSVSSSLMFHRISWAHCIPPAFSAVSILWLVLQGFMGTGSLLLNLSLGTSCFFSLLYVILHRKSYINWPRLLPPKYASTGWFSIRHLLRSWSIKALRFLRFGSFKKKV</sequence>
<reference evidence="3 4" key="1">
    <citation type="journal article" date="2011" name="Science">
        <title>Comparative functional genomics of the fission yeasts.</title>
        <authorList>
            <person name="Rhind N."/>
            <person name="Chen Z."/>
            <person name="Yassour M."/>
            <person name="Thompson D.A."/>
            <person name="Haas B.J."/>
            <person name="Habib N."/>
            <person name="Wapinski I."/>
            <person name="Roy S."/>
            <person name="Lin M.F."/>
            <person name="Heiman D.I."/>
            <person name="Young S.K."/>
            <person name="Furuya K."/>
            <person name="Guo Y."/>
            <person name="Pidoux A."/>
            <person name="Chen H.M."/>
            <person name="Robbertse B."/>
            <person name="Goldberg J.M."/>
            <person name="Aoki K."/>
            <person name="Bayne E.H."/>
            <person name="Berlin A.M."/>
            <person name="Desjardins C.A."/>
            <person name="Dobbs E."/>
            <person name="Dukaj L."/>
            <person name="Fan L."/>
            <person name="FitzGerald M.G."/>
            <person name="French C."/>
            <person name="Gujja S."/>
            <person name="Hansen K."/>
            <person name="Keifenheim D."/>
            <person name="Levin J.Z."/>
            <person name="Mosher R.A."/>
            <person name="Mueller C.A."/>
            <person name="Pfiffner J."/>
            <person name="Priest M."/>
            <person name="Russ C."/>
            <person name="Smialowska A."/>
            <person name="Swoboda P."/>
            <person name="Sykes S.M."/>
            <person name="Vaughn M."/>
            <person name="Vengrova S."/>
            <person name="Yoder R."/>
            <person name="Zeng Q."/>
            <person name="Allshire R."/>
            <person name="Baulcombe D."/>
            <person name="Birren B.W."/>
            <person name="Brown W."/>
            <person name="Ekwall K."/>
            <person name="Kellis M."/>
            <person name="Leatherwood J."/>
            <person name="Levin H."/>
            <person name="Margalit H."/>
            <person name="Martienssen R."/>
            <person name="Nieduszynski C.A."/>
            <person name="Spatafora J.W."/>
            <person name="Friedman N."/>
            <person name="Dalgaard J.Z."/>
            <person name="Baumann P."/>
            <person name="Niki H."/>
            <person name="Regev A."/>
            <person name="Nusbaum C."/>
        </authorList>
    </citation>
    <scope>NUCLEOTIDE SEQUENCE [LARGE SCALE GENOMIC DNA]</scope>
    <source>
        <strain evidence="4">yFS286</strain>
    </source>
</reference>
<protein>
    <submittedName>
        <fullName evidence="3">Inositol polyphosphate phosphatase</fullName>
    </submittedName>
</protein>
<evidence type="ECO:0000259" key="2">
    <source>
        <dbReference type="PROSITE" id="PS50275"/>
    </source>
</evidence>
<proteinExistence type="predicted"/>
<keyword evidence="4" id="KW-1185">Reference proteome</keyword>
<evidence type="ECO:0000256" key="1">
    <source>
        <dbReference type="SAM" id="Phobius"/>
    </source>
</evidence>
<feature type="domain" description="SAC" evidence="2">
    <location>
        <begin position="117"/>
        <end position="395"/>
    </location>
</feature>
<keyword evidence="1" id="KW-0472">Membrane</keyword>
<dbReference type="GO" id="GO:0005783">
    <property type="term" value="C:endoplasmic reticulum"/>
    <property type="evidence" value="ECO:0007669"/>
    <property type="project" value="TreeGrafter"/>
</dbReference>
<dbReference type="VEuPathDB" id="FungiDB:SOCG_04641"/>
<keyword evidence="1" id="KW-1133">Transmembrane helix</keyword>
<dbReference type="InterPro" id="IPR002013">
    <property type="entry name" value="SAC_dom"/>
</dbReference>
<dbReference type="HOGENOM" id="CLU_003016_7_4_1"/>
<dbReference type="Pfam" id="PF02383">
    <property type="entry name" value="Syja_N"/>
    <property type="match status" value="1"/>
</dbReference>